<evidence type="ECO:0000313" key="13">
    <source>
        <dbReference type="EMBL" id="TXC62217.1"/>
    </source>
</evidence>
<evidence type="ECO:0000256" key="10">
    <source>
        <dbReference type="ARBA" id="ARBA00030775"/>
    </source>
</evidence>
<keyword evidence="4" id="KW-0488">Methylation</keyword>
<keyword evidence="14" id="KW-1185">Reference proteome</keyword>
<comment type="similarity">
    <text evidence="9">Belongs to the GSP H family.</text>
</comment>
<dbReference type="EMBL" id="VOQQ01000001">
    <property type="protein sequence ID" value="TXC62217.1"/>
    <property type="molecule type" value="Genomic_DNA"/>
</dbReference>
<comment type="subcellular location">
    <subcellularLocation>
        <location evidence="1">Cell inner membrane</location>
        <topology evidence="1">Single-pass membrane protein</topology>
    </subcellularLocation>
</comment>
<dbReference type="GO" id="GO:0015628">
    <property type="term" value="P:protein secretion by the type II secretion system"/>
    <property type="evidence" value="ECO:0007669"/>
    <property type="project" value="InterPro"/>
</dbReference>
<reference evidence="13 14" key="1">
    <citation type="journal article" date="2015" name="J. Microbiol.">
        <title>Sphingosinicella ginsenosidimutans sp. nov., with ginsenoside converting activity.</title>
        <authorList>
            <person name="Kim J.K."/>
            <person name="Kang M.S."/>
            <person name="Park S.C."/>
            <person name="Kim K.M."/>
            <person name="Choi K."/>
            <person name="Yoon M.H."/>
            <person name="Im W.T."/>
        </authorList>
    </citation>
    <scope>NUCLEOTIDE SEQUENCE [LARGE SCALE GENOMIC DNA]</scope>
    <source>
        <strain evidence="13 14">BS-11</strain>
    </source>
</reference>
<keyword evidence="7 11" id="KW-1133">Transmembrane helix</keyword>
<evidence type="ECO:0000259" key="12">
    <source>
        <dbReference type="Pfam" id="PF12019"/>
    </source>
</evidence>
<sequence length="147" mass="15181">MACGATRRGEAGFTLVELMVVLVILGLAAAAVVLAMPAPGGSLETEAERLAARAKAARDEAIVEARPAALAVGQGGYTLSRRTGGAWQVVAHQDWVEGTRAEAAGTFEGQTRFDATGAADPLNVTLRRGNRAVAVIIGNDGTVRVER</sequence>
<dbReference type="GO" id="GO:0005886">
    <property type="term" value="C:plasma membrane"/>
    <property type="evidence" value="ECO:0007669"/>
    <property type="project" value="UniProtKB-SubCell"/>
</dbReference>
<dbReference type="NCBIfam" id="TIGR02532">
    <property type="entry name" value="IV_pilin_GFxxxE"/>
    <property type="match status" value="1"/>
</dbReference>
<comment type="caution">
    <text evidence="13">The sequence shown here is derived from an EMBL/GenBank/DDBJ whole genome shotgun (WGS) entry which is preliminary data.</text>
</comment>
<evidence type="ECO:0000256" key="6">
    <source>
        <dbReference type="ARBA" id="ARBA00022692"/>
    </source>
</evidence>
<dbReference type="Pfam" id="PF12019">
    <property type="entry name" value="GspH"/>
    <property type="match status" value="1"/>
</dbReference>
<dbReference type="PRINTS" id="PR00885">
    <property type="entry name" value="BCTERIALGSPH"/>
</dbReference>
<dbReference type="OrthoDB" id="7189369at2"/>
<dbReference type="SUPFAM" id="SSF54523">
    <property type="entry name" value="Pili subunits"/>
    <property type="match status" value="1"/>
</dbReference>
<evidence type="ECO:0000256" key="8">
    <source>
        <dbReference type="ARBA" id="ARBA00023136"/>
    </source>
</evidence>
<keyword evidence="8 11" id="KW-0472">Membrane</keyword>
<evidence type="ECO:0000256" key="11">
    <source>
        <dbReference type="SAM" id="Phobius"/>
    </source>
</evidence>
<gene>
    <name evidence="13" type="primary">gspH</name>
    <name evidence="13" type="ORF">FRZ32_00265</name>
</gene>
<dbReference type="InterPro" id="IPR045584">
    <property type="entry name" value="Pilin-like"/>
</dbReference>
<feature type="domain" description="General secretion pathway GspH" evidence="12">
    <location>
        <begin position="46"/>
        <end position="141"/>
    </location>
</feature>
<keyword evidence="5" id="KW-0997">Cell inner membrane</keyword>
<dbReference type="RefSeq" id="WP_147041605.1">
    <property type="nucleotide sequence ID" value="NZ_BAABIR010000001.1"/>
</dbReference>
<dbReference type="AlphaFoldDB" id="A0A5C6TNE7"/>
<protein>
    <recommendedName>
        <fullName evidence="2">Type II secretion system protein H</fullName>
    </recommendedName>
    <alternativeName>
        <fullName evidence="10">General secretion pathway protein H</fullName>
    </alternativeName>
</protein>
<evidence type="ECO:0000256" key="5">
    <source>
        <dbReference type="ARBA" id="ARBA00022519"/>
    </source>
</evidence>
<dbReference type="PROSITE" id="PS00409">
    <property type="entry name" value="PROKAR_NTER_METHYL"/>
    <property type="match status" value="1"/>
</dbReference>
<evidence type="ECO:0000256" key="9">
    <source>
        <dbReference type="ARBA" id="ARBA00025772"/>
    </source>
</evidence>
<feature type="transmembrane region" description="Helical" evidence="11">
    <location>
        <begin position="12"/>
        <end position="36"/>
    </location>
</feature>
<evidence type="ECO:0000256" key="2">
    <source>
        <dbReference type="ARBA" id="ARBA00021549"/>
    </source>
</evidence>
<dbReference type="InterPro" id="IPR002416">
    <property type="entry name" value="T2SS_protein-GspH"/>
</dbReference>
<dbReference type="InterPro" id="IPR022346">
    <property type="entry name" value="T2SS_GspH"/>
</dbReference>
<evidence type="ECO:0000313" key="14">
    <source>
        <dbReference type="Proteomes" id="UP000321249"/>
    </source>
</evidence>
<dbReference type="Proteomes" id="UP000321249">
    <property type="component" value="Unassembled WGS sequence"/>
</dbReference>
<keyword evidence="3" id="KW-1003">Cell membrane</keyword>
<dbReference type="Pfam" id="PF07963">
    <property type="entry name" value="N_methyl"/>
    <property type="match status" value="1"/>
</dbReference>
<dbReference type="InterPro" id="IPR012902">
    <property type="entry name" value="N_methyl_site"/>
</dbReference>
<dbReference type="GO" id="GO:0015627">
    <property type="term" value="C:type II protein secretion system complex"/>
    <property type="evidence" value="ECO:0007669"/>
    <property type="project" value="InterPro"/>
</dbReference>
<evidence type="ECO:0000256" key="7">
    <source>
        <dbReference type="ARBA" id="ARBA00022989"/>
    </source>
</evidence>
<organism evidence="13 14">
    <name type="scientific">Allosphingosinicella ginsenosidimutans</name>
    <dbReference type="NCBI Taxonomy" id="1176539"/>
    <lineage>
        <taxon>Bacteria</taxon>
        <taxon>Pseudomonadati</taxon>
        <taxon>Pseudomonadota</taxon>
        <taxon>Alphaproteobacteria</taxon>
        <taxon>Sphingomonadales</taxon>
        <taxon>Sphingomonadaceae</taxon>
        <taxon>Allosphingosinicella</taxon>
    </lineage>
</organism>
<dbReference type="Gene3D" id="3.55.40.10">
    <property type="entry name" value="minor pseudopilin epsh domain"/>
    <property type="match status" value="1"/>
</dbReference>
<evidence type="ECO:0000256" key="4">
    <source>
        <dbReference type="ARBA" id="ARBA00022481"/>
    </source>
</evidence>
<keyword evidence="6 11" id="KW-0812">Transmembrane</keyword>
<evidence type="ECO:0000256" key="3">
    <source>
        <dbReference type="ARBA" id="ARBA00022475"/>
    </source>
</evidence>
<proteinExistence type="inferred from homology"/>
<accession>A0A5C6TNE7</accession>
<evidence type="ECO:0000256" key="1">
    <source>
        <dbReference type="ARBA" id="ARBA00004377"/>
    </source>
</evidence>
<name>A0A5C6TNE7_9SPHN</name>